<reference evidence="7" key="1">
    <citation type="submission" date="2018-12" db="EMBL/GenBank/DDBJ databases">
        <title>Tengunoibacter tsumagoiensis gen. nov., sp. nov., Dictyobacter kobayashii sp. nov., D. alpinus sp. nov., and D. joshuensis sp. nov. and description of Dictyobacteraceae fam. nov. within the order Ktedonobacterales isolated from Tengu-no-mugimeshi.</title>
        <authorList>
            <person name="Wang C.M."/>
            <person name="Zheng Y."/>
            <person name="Sakai Y."/>
            <person name="Toyoda A."/>
            <person name="Minakuchi Y."/>
            <person name="Abe K."/>
            <person name="Yokota A."/>
            <person name="Yabe S."/>
        </authorList>
    </citation>
    <scope>NUCLEOTIDE SEQUENCE [LARGE SCALE GENOMIC DNA]</scope>
    <source>
        <strain evidence="7">Uno11</strain>
    </source>
</reference>
<protein>
    <submittedName>
        <fullName evidence="6">Isoprenylcysteine carboxyl methyltransferase</fullName>
    </submittedName>
</protein>
<keyword evidence="6" id="KW-0489">Methyltransferase</keyword>
<dbReference type="AlphaFoldDB" id="A0A402ANV9"/>
<feature type="transmembrane region" description="Helical" evidence="5">
    <location>
        <begin position="46"/>
        <end position="68"/>
    </location>
</feature>
<dbReference type="GO" id="GO:0032259">
    <property type="term" value="P:methylation"/>
    <property type="evidence" value="ECO:0007669"/>
    <property type="project" value="UniProtKB-KW"/>
</dbReference>
<dbReference type="GO" id="GO:0016020">
    <property type="term" value="C:membrane"/>
    <property type="evidence" value="ECO:0007669"/>
    <property type="project" value="UniProtKB-SubCell"/>
</dbReference>
<gene>
    <name evidence="6" type="ORF">KDK_46170</name>
</gene>
<evidence type="ECO:0000256" key="4">
    <source>
        <dbReference type="ARBA" id="ARBA00023136"/>
    </source>
</evidence>
<dbReference type="InterPro" id="IPR052527">
    <property type="entry name" value="Metal_cation-efflux_comp"/>
</dbReference>
<keyword evidence="6" id="KW-0808">Transferase</keyword>
<dbReference type="OrthoDB" id="5471300at2"/>
<dbReference type="Gene3D" id="1.20.120.1630">
    <property type="match status" value="1"/>
</dbReference>
<evidence type="ECO:0000256" key="2">
    <source>
        <dbReference type="ARBA" id="ARBA00022692"/>
    </source>
</evidence>
<evidence type="ECO:0000313" key="6">
    <source>
        <dbReference type="EMBL" id="GCE20817.1"/>
    </source>
</evidence>
<dbReference type="EMBL" id="BIFS01000001">
    <property type="protein sequence ID" value="GCE20817.1"/>
    <property type="molecule type" value="Genomic_DNA"/>
</dbReference>
<accession>A0A402ANV9</accession>
<evidence type="ECO:0000256" key="5">
    <source>
        <dbReference type="SAM" id="Phobius"/>
    </source>
</evidence>
<keyword evidence="3 5" id="KW-1133">Transmembrane helix</keyword>
<comment type="subcellular location">
    <subcellularLocation>
        <location evidence="1">Membrane</location>
        <topology evidence="1">Multi-pass membrane protein</topology>
    </subcellularLocation>
</comment>
<dbReference type="PANTHER" id="PTHR43847">
    <property type="entry name" value="BLL3993 PROTEIN"/>
    <property type="match status" value="1"/>
</dbReference>
<evidence type="ECO:0000313" key="7">
    <source>
        <dbReference type="Proteomes" id="UP000287188"/>
    </source>
</evidence>
<dbReference type="RefSeq" id="WP_126552419.1">
    <property type="nucleotide sequence ID" value="NZ_BIFS01000001.1"/>
</dbReference>
<keyword evidence="4 5" id="KW-0472">Membrane</keyword>
<name>A0A402ANV9_9CHLR</name>
<dbReference type="Proteomes" id="UP000287188">
    <property type="component" value="Unassembled WGS sequence"/>
</dbReference>
<sequence>MQPLFAHQPVLLGVLVANLFIWRVMEAGVDIRTFKRLRAGARRQDKGSHAVLIGMLTLGIFFGLLVALKVPATAITSARIFLFWLGILLINAGIVFRFYAIHVLGTSFTTTVAVAPEQTVVEAGPYRLIRHPSYTGVLIILFGLGLTCTNWLSLVVLMGCALPGLSYRIHVEEHALQEHLGQQYQEYMRRTKRLIPFVV</sequence>
<dbReference type="InterPro" id="IPR007269">
    <property type="entry name" value="ICMT_MeTrfase"/>
</dbReference>
<feature type="transmembrane region" description="Helical" evidence="5">
    <location>
        <begin position="137"/>
        <end position="159"/>
    </location>
</feature>
<comment type="caution">
    <text evidence="6">The sequence shown here is derived from an EMBL/GenBank/DDBJ whole genome shotgun (WGS) entry which is preliminary data.</text>
</comment>
<dbReference type="PANTHER" id="PTHR43847:SF1">
    <property type="entry name" value="BLL3993 PROTEIN"/>
    <property type="match status" value="1"/>
</dbReference>
<evidence type="ECO:0000256" key="1">
    <source>
        <dbReference type="ARBA" id="ARBA00004141"/>
    </source>
</evidence>
<proteinExistence type="predicted"/>
<feature type="transmembrane region" description="Helical" evidence="5">
    <location>
        <begin position="80"/>
        <end position="100"/>
    </location>
</feature>
<organism evidence="6 7">
    <name type="scientific">Dictyobacter kobayashii</name>
    <dbReference type="NCBI Taxonomy" id="2014872"/>
    <lineage>
        <taxon>Bacteria</taxon>
        <taxon>Bacillati</taxon>
        <taxon>Chloroflexota</taxon>
        <taxon>Ktedonobacteria</taxon>
        <taxon>Ktedonobacterales</taxon>
        <taxon>Dictyobacteraceae</taxon>
        <taxon>Dictyobacter</taxon>
    </lineage>
</organism>
<evidence type="ECO:0000256" key="3">
    <source>
        <dbReference type="ARBA" id="ARBA00022989"/>
    </source>
</evidence>
<keyword evidence="7" id="KW-1185">Reference proteome</keyword>
<feature type="transmembrane region" description="Helical" evidence="5">
    <location>
        <begin position="6"/>
        <end position="25"/>
    </location>
</feature>
<dbReference type="GO" id="GO:0004671">
    <property type="term" value="F:protein C-terminal S-isoprenylcysteine carboxyl O-methyltransferase activity"/>
    <property type="evidence" value="ECO:0007669"/>
    <property type="project" value="InterPro"/>
</dbReference>
<dbReference type="Pfam" id="PF04140">
    <property type="entry name" value="ICMT"/>
    <property type="match status" value="1"/>
</dbReference>
<keyword evidence="2 5" id="KW-0812">Transmembrane</keyword>